<dbReference type="EMBL" id="CP061799">
    <property type="protein sequence ID" value="QTA78788.1"/>
    <property type="molecule type" value="Genomic_DNA"/>
</dbReference>
<organism evidence="4 5">
    <name type="scientific">Desulfonema limicola</name>
    <dbReference type="NCBI Taxonomy" id="45656"/>
    <lineage>
        <taxon>Bacteria</taxon>
        <taxon>Pseudomonadati</taxon>
        <taxon>Thermodesulfobacteriota</taxon>
        <taxon>Desulfobacteria</taxon>
        <taxon>Desulfobacterales</taxon>
        <taxon>Desulfococcaceae</taxon>
        <taxon>Desulfonema</taxon>
    </lineage>
</organism>
<dbReference type="InterPro" id="IPR050595">
    <property type="entry name" value="Bact_response_regulator"/>
</dbReference>
<proteinExistence type="predicted"/>
<dbReference type="Pfam" id="PF00072">
    <property type="entry name" value="Response_reg"/>
    <property type="match status" value="1"/>
</dbReference>
<dbReference type="PROSITE" id="PS50110">
    <property type="entry name" value="RESPONSE_REGULATORY"/>
    <property type="match status" value="1"/>
</dbReference>
<evidence type="ECO:0000256" key="1">
    <source>
        <dbReference type="ARBA" id="ARBA00022553"/>
    </source>
</evidence>
<reference evidence="4" key="1">
    <citation type="journal article" date="2021" name="Microb. Physiol.">
        <title>Proteogenomic Insights into the Physiology of Marine, Sulfate-Reducing, Filamentous Desulfonema limicola and Desulfonema magnum.</title>
        <authorList>
            <person name="Schnaars V."/>
            <person name="Wohlbrand L."/>
            <person name="Scheve S."/>
            <person name="Hinrichs C."/>
            <person name="Reinhardt R."/>
            <person name="Rabus R."/>
        </authorList>
    </citation>
    <scope>NUCLEOTIDE SEQUENCE</scope>
    <source>
        <strain evidence="4">5ac10</strain>
    </source>
</reference>
<feature type="modified residue" description="4-aspartylphosphate" evidence="2">
    <location>
        <position position="57"/>
    </location>
</feature>
<dbReference type="InterPro" id="IPR011006">
    <property type="entry name" value="CheY-like_superfamily"/>
</dbReference>
<accession>A0A975B4S3</accession>
<dbReference type="SMART" id="SM00448">
    <property type="entry name" value="REC"/>
    <property type="match status" value="1"/>
</dbReference>
<evidence type="ECO:0000313" key="4">
    <source>
        <dbReference type="EMBL" id="QTA78788.1"/>
    </source>
</evidence>
<evidence type="ECO:0000313" key="5">
    <source>
        <dbReference type="Proteomes" id="UP000663720"/>
    </source>
</evidence>
<name>A0A975B4S3_9BACT</name>
<dbReference type="PANTHER" id="PTHR44591:SF3">
    <property type="entry name" value="RESPONSE REGULATORY DOMAIN-CONTAINING PROTEIN"/>
    <property type="match status" value="1"/>
</dbReference>
<dbReference type="CDD" id="cd00156">
    <property type="entry name" value="REC"/>
    <property type="match status" value="1"/>
</dbReference>
<dbReference type="GO" id="GO:0000160">
    <property type="term" value="P:phosphorelay signal transduction system"/>
    <property type="evidence" value="ECO:0007669"/>
    <property type="project" value="InterPro"/>
</dbReference>
<protein>
    <submittedName>
        <fullName evidence="4">Two component system response regulator</fullName>
    </submittedName>
</protein>
<keyword evidence="5" id="KW-1185">Reference proteome</keyword>
<dbReference type="Gene3D" id="3.40.50.2300">
    <property type="match status" value="1"/>
</dbReference>
<dbReference type="SUPFAM" id="SSF52172">
    <property type="entry name" value="CheY-like"/>
    <property type="match status" value="1"/>
</dbReference>
<gene>
    <name evidence="4" type="ORF">dnl_10240</name>
</gene>
<dbReference type="InterPro" id="IPR001789">
    <property type="entry name" value="Sig_transdc_resp-reg_receiver"/>
</dbReference>
<feature type="domain" description="Response regulatory" evidence="3">
    <location>
        <begin position="4"/>
        <end position="122"/>
    </location>
</feature>
<sequence>MKFRIWVFDDEKMIRDMIGEFLREFGYEVFCFQSPAEIAENLNVANSKFQADIVITDIQMPEMDGIEFVKRLTECGFSKENIAMISGYWTEEYREFADKVGVRCFDKPFGFKEVLEWVKERRCEA</sequence>
<dbReference type="Proteomes" id="UP000663720">
    <property type="component" value="Chromosome"/>
</dbReference>
<dbReference type="AlphaFoldDB" id="A0A975B4S3"/>
<keyword evidence="1 2" id="KW-0597">Phosphoprotein</keyword>
<evidence type="ECO:0000259" key="3">
    <source>
        <dbReference type="PROSITE" id="PS50110"/>
    </source>
</evidence>
<dbReference type="KEGG" id="dli:dnl_10240"/>
<dbReference type="PANTHER" id="PTHR44591">
    <property type="entry name" value="STRESS RESPONSE REGULATOR PROTEIN 1"/>
    <property type="match status" value="1"/>
</dbReference>
<evidence type="ECO:0000256" key="2">
    <source>
        <dbReference type="PROSITE-ProRule" id="PRU00169"/>
    </source>
</evidence>